<dbReference type="GO" id="GO:0000981">
    <property type="term" value="F:DNA-binding transcription factor activity, RNA polymerase II-specific"/>
    <property type="evidence" value="ECO:0007669"/>
    <property type="project" value="InterPro"/>
</dbReference>
<dbReference type="Pfam" id="PF00172">
    <property type="entry name" value="Zn_clus"/>
    <property type="match status" value="1"/>
</dbReference>
<dbReference type="PANTHER" id="PTHR31313">
    <property type="entry name" value="TY1 ENHANCER ACTIVATOR"/>
    <property type="match status" value="1"/>
</dbReference>
<feature type="domain" description="Zn(2)-C6 fungal-type" evidence="9">
    <location>
        <begin position="40"/>
        <end position="72"/>
    </location>
</feature>
<feature type="region of interest" description="Disordered" evidence="8">
    <location>
        <begin position="766"/>
        <end position="818"/>
    </location>
</feature>
<dbReference type="HOGENOM" id="CLU_004748_1_0_1"/>
<dbReference type="PROSITE" id="PS00463">
    <property type="entry name" value="ZN2_CY6_FUNGAL_1"/>
    <property type="match status" value="1"/>
</dbReference>
<dbReference type="GO" id="GO:0005634">
    <property type="term" value="C:nucleus"/>
    <property type="evidence" value="ECO:0007669"/>
    <property type="project" value="UniProtKB-SubCell"/>
</dbReference>
<dbReference type="SUPFAM" id="SSF57701">
    <property type="entry name" value="Zn2/Cys6 DNA-binding domain"/>
    <property type="match status" value="1"/>
</dbReference>
<keyword evidence="7" id="KW-0539">Nucleus</keyword>
<proteinExistence type="predicted"/>
<dbReference type="STRING" id="933084.A0A067PQL7"/>
<dbReference type="InterPro" id="IPR051615">
    <property type="entry name" value="Transcr_Regulatory_Elem"/>
</dbReference>
<keyword evidence="4" id="KW-0805">Transcription regulation</keyword>
<dbReference type="CDD" id="cd12148">
    <property type="entry name" value="fungal_TF_MHR"/>
    <property type="match status" value="1"/>
</dbReference>
<feature type="region of interest" description="Disordered" evidence="8">
    <location>
        <begin position="892"/>
        <end position="921"/>
    </location>
</feature>
<dbReference type="Pfam" id="PF04082">
    <property type="entry name" value="Fungal_trans"/>
    <property type="match status" value="1"/>
</dbReference>
<dbReference type="Proteomes" id="UP000027265">
    <property type="component" value="Unassembled WGS sequence"/>
</dbReference>
<evidence type="ECO:0000256" key="3">
    <source>
        <dbReference type="ARBA" id="ARBA00022833"/>
    </source>
</evidence>
<evidence type="ECO:0000256" key="1">
    <source>
        <dbReference type="ARBA" id="ARBA00004123"/>
    </source>
</evidence>
<dbReference type="OrthoDB" id="2123952at2759"/>
<keyword evidence="3" id="KW-0862">Zinc</keyword>
<evidence type="ECO:0000256" key="6">
    <source>
        <dbReference type="ARBA" id="ARBA00023163"/>
    </source>
</evidence>
<keyword evidence="6" id="KW-0804">Transcription</keyword>
<dbReference type="GO" id="GO:0006351">
    <property type="term" value="P:DNA-templated transcription"/>
    <property type="evidence" value="ECO:0007669"/>
    <property type="project" value="InterPro"/>
</dbReference>
<dbReference type="GO" id="GO:0008270">
    <property type="term" value="F:zinc ion binding"/>
    <property type="evidence" value="ECO:0007669"/>
    <property type="project" value="InterPro"/>
</dbReference>
<keyword evidence="5" id="KW-0238">DNA-binding</keyword>
<evidence type="ECO:0000313" key="11">
    <source>
        <dbReference type="Proteomes" id="UP000027265"/>
    </source>
</evidence>
<dbReference type="InterPro" id="IPR036864">
    <property type="entry name" value="Zn2-C6_fun-type_DNA-bd_sf"/>
</dbReference>
<organism evidence="10 11">
    <name type="scientific">Jaapia argillacea MUCL 33604</name>
    <dbReference type="NCBI Taxonomy" id="933084"/>
    <lineage>
        <taxon>Eukaryota</taxon>
        <taxon>Fungi</taxon>
        <taxon>Dikarya</taxon>
        <taxon>Basidiomycota</taxon>
        <taxon>Agaricomycotina</taxon>
        <taxon>Agaricomycetes</taxon>
        <taxon>Agaricomycetidae</taxon>
        <taxon>Jaapiales</taxon>
        <taxon>Jaapiaceae</taxon>
        <taxon>Jaapia</taxon>
    </lineage>
</organism>
<dbReference type="GO" id="GO:0003677">
    <property type="term" value="F:DNA binding"/>
    <property type="evidence" value="ECO:0007669"/>
    <property type="project" value="UniProtKB-KW"/>
</dbReference>
<dbReference type="InterPro" id="IPR007219">
    <property type="entry name" value="XnlR_reg_dom"/>
</dbReference>
<keyword evidence="2" id="KW-0479">Metal-binding</keyword>
<dbReference type="CDD" id="cd00067">
    <property type="entry name" value="GAL4"/>
    <property type="match status" value="1"/>
</dbReference>
<reference evidence="11" key="1">
    <citation type="journal article" date="2014" name="Proc. Natl. Acad. Sci. U.S.A.">
        <title>Extensive sampling of basidiomycete genomes demonstrates inadequacy of the white-rot/brown-rot paradigm for wood decay fungi.</title>
        <authorList>
            <person name="Riley R."/>
            <person name="Salamov A.A."/>
            <person name="Brown D.W."/>
            <person name="Nagy L.G."/>
            <person name="Floudas D."/>
            <person name="Held B.W."/>
            <person name="Levasseur A."/>
            <person name="Lombard V."/>
            <person name="Morin E."/>
            <person name="Otillar R."/>
            <person name="Lindquist E.A."/>
            <person name="Sun H."/>
            <person name="LaButti K.M."/>
            <person name="Schmutz J."/>
            <person name="Jabbour D."/>
            <person name="Luo H."/>
            <person name="Baker S.E."/>
            <person name="Pisabarro A.G."/>
            <person name="Walton J.D."/>
            <person name="Blanchette R.A."/>
            <person name="Henrissat B."/>
            <person name="Martin F."/>
            <person name="Cullen D."/>
            <person name="Hibbett D.S."/>
            <person name="Grigoriev I.V."/>
        </authorList>
    </citation>
    <scope>NUCLEOTIDE SEQUENCE [LARGE SCALE GENOMIC DNA]</scope>
    <source>
        <strain evidence="11">MUCL 33604</strain>
    </source>
</reference>
<evidence type="ECO:0000256" key="7">
    <source>
        <dbReference type="ARBA" id="ARBA00023242"/>
    </source>
</evidence>
<comment type="subcellular location">
    <subcellularLocation>
        <location evidence="1">Nucleus</location>
    </subcellularLocation>
</comment>
<gene>
    <name evidence="10" type="ORF">JAAARDRAFT_194232</name>
</gene>
<dbReference type="EMBL" id="KL197720">
    <property type="protein sequence ID" value="KDQ57049.1"/>
    <property type="molecule type" value="Genomic_DNA"/>
</dbReference>
<dbReference type="SMART" id="SM00906">
    <property type="entry name" value="Fungal_trans"/>
    <property type="match status" value="1"/>
</dbReference>
<feature type="compositionally biased region" description="Polar residues" evidence="8">
    <location>
        <begin position="799"/>
        <end position="816"/>
    </location>
</feature>
<sequence>MDLEELPVPLEDEDVAYGAYDDRVDSEQEAALSRKRISRACDQCRKLKSKCDAPATDGPCRSCASAHRECTFRGPTYKRGPPKGYLHAVEQRWYQAETILGAILASPDGRARDIVSALQLDPLAREVLNRIDVGPFAGPSNPPVRQWKMFFVAFSPAMIDNRRGSRDSQERYSLPAKVGSELNVFSESVTTQPMFPDLRLTPAQTAAWQDDLTNLLGSTTETHPPHTEAVSANGGEIIAQLTNRRRLAEPYSGLPDFSELYTMDKDSGGGPDTEDPIVGSGTDAMGQLSLDSNRELRFHGEASGLHLLGESARTDDMQEGGVWNALNNNGSPEEETVDVKLPPIETQDRLTDLFFTYFHPSFPVLHKPHFFAEYTSSRDIRRSSTPPRDMKPSKLLLFSIFCIAERFADDAASLPRGRVSEAGCGYLETALDILNKVYHHSRRSTCQALLLLGVRELGIGCVEHGSLYISMAINMAQDLGMHRIPDKWQYRGQDVFSVVDKQIRNQIWWCCIVADRYVAVHLGKPVGIKDNDFDALLPPLDETQDGELWSPDSTDPAAGYYNPVPSRFTSCFRAFSCLNAIIGNIVEKIYPVRPTPAALRLNDLAELENKLDRFYNDLPARLTYDPTSIRLTPPPHVLFLHVQYWSAVILLHRPLPTSPKTVYRGSVNIADKAFDFCEGSATHISTLITIWKETFGLRRCPPLLASYILGAGIMHVVILAVRPSNVLSRVGLSQCLAALKAMETAWPSAQRSWELLHGVKGKFEGSPGLPFPSNAGRDDHPKRKVEDSISEPSLVFGPPQNSNDSSLQGSQRSPSYPIQDFDSRMMMAGMLGLDVPDLGSTNDHALVNEAWPYAMELPSSQPWAALFPALSYQSTGGGNDWAITGSYWPNSTTYDPSSASDSGFGYPPDTFTYTSDDSKND</sequence>
<name>A0A067PQL7_9AGAM</name>
<evidence type="ECO:0000256" key="2">
    <source>
        <dbReference type="ARBA" id="ARBA00022723"/>
    </source>
</evidence>
<evidence type="ECO:0000256" key="5">
    <source>
        <dbReference type="ARBA" id="ARBA00023125"/>
    </source>
</evidence>
<evidence type="ECO:0000259" key="9">
    <source>
        <dbReference type="PROSITE" id="PS50048"/>
    </source>
</evidence>
<dbReference type="PROSITE" id="PS50048">
    <property type="entry name" value="ZN2_CY6_FUNGAL_2"/>
    <property type="match status" value="1"/>
</dbReference>
<feature type="compositionally biased region" description="Basic and acidic residues" evidence="8">
    <location>
        <begin position="776"/>
        <end position="787"/>
    </location>
</feature>
<feature type="compositionally biased region" description="Polar residues" evidence="8">
    <location>
        <begin position="892"/>
        <end position="901"/>
    </location>
</feature>
<accession>A0A067PQL7</accession>
<dbReference type="InParanoid" id="A0A067PQL7"/>
<evidence type="ECO:0000313" key="10">
    <source>
        <dbReference type="EMBL" id="KDQ57049.1"/>
    </source>
</evidence>
<protein>
    <recommendedName>
        <fullName evidence="9">Zn(2)-C6 fungal-type domain-containing protein</fullName>
    </recommendedName>
</protein>
<evidence type="ECO:0000256" key="4">
    <source>
        <dbReference type="ARBA" id="ARBA00023015"/>
    </source>
</evidence>
<dbReference type="SMART" id="SM00066">
    <property type="entry name" value="GAL4"/>
    <property type="match status" value="1"/>
</dbReference>
<keyword evidence="11" id="KW-1185">Reference proteome</keyword>
<dbReference type="AlphaFoldDB" id="A0A067PQL7"/>
<dbReference type="PANTHER" id="PTHR31313:SF78">
    <property type="entry name" value="TRANSCRIPTION FACTOR DOMAIN-CONTAINING PROTEIN"/>
    <property type="match status" value="1"/>
</dbReference>
<dbReference type="Gene3D" id="4.10.240.10">
    <property type="entry name" value="Zn(2)-C6 fungal-type DNA-binding domain"/>
    <property type="match status" value="1"/>
</dbReference>
<evidence type="ECO:0000256" key="8">
    <source>
        <dbReference type="SAM" id="MobiDB-lite"/>
    </source>
</evidence>
<dbReference type="InterPro" id="IPR001138">
    <property type="entry name" value="Zn2Cys6_DnaBD"/>
</dbReference>